<evidence type="ECO:0000256" key="1">
    <source>
        <dbReference type="ARBA" id="ARBA00004651"/>
    </source>
</evidence>
<keyword evidence="4 7" id="KW-0812">Transmembrane</keyword>
<keyword evidence="5 7" id="KW-1133">Transmembrane helix</keyword>
<evidence type="ECO:0000313" key="9">
    <source>
        <dbReference type="EMBL" id="QNP56022.1"/>
    </source>
</evidence>
<feature type="domain" description="ABC transmembrane type-1" evidence="8">
    <location>
        <begin position="83"/>
        <end position="273"/>
    </location>
</feature>
<accession>A0A7H0H656</accession>
<organism evidence="9 10">
    <name type="scientific">Tessaracoccus defluvii</name>
    <dbReference type="NCBI Taxonomy" id="1285901"/>
    <lineage>
        <taxon>Bacteria</taxon>
        <taxon>Bacillati</taxon>
        <taxon>Actinomycetota</taxon>
        <taxon>Actinomycetes</taxon>
        <taxon>Propionibacteriales</taxon>
        <taxon>Propionibacteriaceae</taxon>
        <taxon>Tessaracoccus</taxon>
    </lineage>
</organism>
<reference evidence="9 10" key="1">
    <citation type="submission" date="2020-08" db="EMBL/GenBank/DDBJ databases">
        <title>Genome sequence of Tessaracoccus defluvii JCM 17540T.</title>
        <authorList>
            <person name="Hyun D.-W."/>
            <person name="Bae J.-W."/>
        </authorList>
    </citation>
    <scope>NUCLEOTIDE SEQUENCE [LARGE SCALE GENOMIC DNA]</scope>
    <source>
        <strain evidence="9 10">JCM 17540</strain>
    </source>
</reference>
<evidence type="ECO:0000256" key="6">
    <source>
        <dbReference type="ARBA" id="ARBA00023136"/>
    </source>
</evidence>
<dbReference type="Proteomes" id="UP000516117">
    <property type="component" value="Chromosome"/>
</dbReference>
<dbReference type="Pfam" id="PF00528">
    <property type="entry name" value="BPD_transp_1"/>
    <property type="match status" value="1"/>
</dbReference>
<dbReference type="InterPro" id="IPR035906">
    <property type="entry name" value="MetI-like_sf"/>
</dbReference>
<dbReference type="SUPFAM" id="SSF161098">
    <property type="entry name" value="MetI-like"/>
    <property type="match status" value="1"/>
</dbReference>
<dbReference type="GO" id="GO:0005886">
    <property type="term" value="C:plasma membrane"/>
    <property type="evidence" value="ECO:0007669"/>
    <property type="project" value="UniProtKB-SubCell"/>
</dbReference>
<proteinExistence type="inferred from homology"/>
<feature type="transmembrane region" description="Helical" evidence="7">
    <location>
        <begin position="151"/>
        <end position="168"/>
    </location>
</feature>
<feature type="transmembrane region" description="Helical" evidence="7">
    <location>
        <begin position="87"/>
        <end position="107"/>
    </location>
</feature>
<keyword evidence="6 7" id="KW-0472">Membrane</keyword>
<keyword evidence="3" id="KW-1003">Cell membrane</keyword>
<dbReference type="PROSITE" id="PS50928">
    <property type="entry name" value="ABC_TM1"/>
    <property type="match status" value="1"/>
</dbReference>
<feature type="transmembrane region" description="Helical" evidence="7">
    <location>
        <begin position="206"/>
        <end position="229"/>
    </location>
</feature>
<feature type="transmembrane region" description="Helical" evidence="7">
    <location>
        <begin position="20"/>
        <end position="43"/>
    </location>
</feature>
<evidence type="ECO:0000256" key="3">
    <source>
        <dbReference type="ARBA" id="ARBA00022475"/>
    </source>
</evidence>
<dbReference type="AlphaFoldDB" id="A0A7H0H656"/>
<dbReference type="InterPro" id="IPR000515">
    <property type="entry name" value="MetI-like"/>
</dbReference>
<dbReference type="KEGG" id="tdf:H9L22_00300"/>
<keyword evidence="2 7" id="KW-0813">Transport</keyword>
<evidence type="ECO:0000259" key="8">
    <source>
        <dbReference type="PROSITE" id="PS50928"/>
    </source>
</evidence>
<comment type="subcellular location">
    <subcellularLocation>
        <location evidence="1 7">Cell membrane</location>
        <topology evidence="1 7">Multi-pass membrane protein</topology>
    </subcellularLocation>
</comment>
<sequence length="288" mass="31739">MSIHKAGPDSKGRHRRVNRVRWWTYLGLIIAVAMCAFPLYWMFVIASSPAGSAAQRPPRMVPGLRLGEMFTFVVSTVPFMRALLNSAVVSLLVGAGQAFLAAMAGYAFAKLRFPGRNTLFIVVVLTMTVPTQLSIIPQYMIISSIGWVDRLEALIVPGLVTAFGIFWMRQHITATISDELIQAAKVDGANSWQTFWQIVFPVVKPAAFVLALFGFVGAWNDFMWPFIVLKSPEMFTIQIALRLLQSNRFIDVGLATAGSFFATLPLLIVFAFVGKRLVAGIMDGAFKG</sequence>
<feature type="transmembrane region" description="Helical" evidence="7">
    <location>
        <begin position="119"/>
        <end position="139"/>
    </location>
</feature>
<evidence type="ECO:0000256" key="4">
    <source>
        <dbReference type="ARBA" id="ARBA00022692"/>
    </source>
</evidence>
<evidence type="ECO:0000256" key="5">
    <source>
        <dbReference type="ARBA" id="ARBA00022989"/>
    </source>
</evidence>
<dbReference type="EMBL" id="CP060789">
    <property type="protein sequence ID" value="QNP56022.1"/>
    <property type="molecule type" value="Genomic_DNA"/>
</dbReference>
<keyword evidence="10" id="KW-1185">Reference proteome</keyword>
<dbReference type="PANTHER" id="PTHR43744">
    <property type="entry name" value="ABC TRANSPORTER PERMEASE PROTEIN MG189-RELATED-RELATED"/>
    <property type="match status" value="1"/>
</dbReference>
<dbReference type="CDD" id="cd06261">
    <property type="entry name" value="TM_PBP2"/>
    <property type="match status" value="1"/>
</dbReference>
<evidence type="ECO:0000256" key="2">
    <source>
        <dbReference type="ARBA" id="ARBA00022448"/>
    </source>
</evidence>
<evidence type="ECO:0000256" key="7">
    <source>
        <dbReference type="RuleBase" id="RU363032"/>
    </source>
</evidence>
<dbReference type="GO" id="GO:0055085">
    <property type="term" value="P:transmembrane transport"/>
    <property type="evidence" value="ECO:0007669"/>
    <property type="project" value="InterPro"/>
</dbReference>
<gene>
    <name evidence="9" type="ORF">H9L22_00300</name>
</gene>
<protein>
    <submittedName>
        <fullName evidence="9">Carbohydrate ABC transporter permease</fullName>
    </submittedName>
</protein>
<dbReference type="RefSeq" id="WP_187721142.1">
    <property type="nucleotide sequence ID" value="NZ_BAABBL010000023.1"/>
</dbReference>
<comment type="similarity">
    <text evidence="7">Belongs to the binding-protein-dependent transport system permease family.</text>
</comment>
<evidence type="ECO:0000313" key="10">
    <source>
        <dbReference type="Proteomes" id="UP000516117"/>
    </source>
</evidence>
<name>A0A7H0H656_9ACTN</name>
<dbReference type="Gene3D" id="1.10.3720.10">
    <property type="entry name" value="MetI-like"/>
    <property type="match status" value="1"/>
</dbReference>
<dbReference type="PANTHER" id="PTHR43744:SF12">
    <property type="entry name" value="ABC TRANSPORTER PERMEASE PROTEIN MG189-RELATED"/>
    <property type="match status" value="1"/>
</dbReference>
<feature type="transmembrane region" description="Helical" evidence="7">
    <location>
        <begin position="249"/>
        <end position="273"/>
    </location>
</feature>